<comment type="similarity">
    <text evidence="1 10">Belongs to the aminoglycoside phosphotransferase family.</text>
</comment>
<dbReference type="Proteomes" id="UP000298781">
    <property type="component" value="Chromosome"/>
</dbReference>
<evidence type="ECO:0000256" key="11">
    <source>
        <dbReference type="PIRSR" id="PIRSR000706-1"/>
    </source>
</evidence>
<evidence type="ECO:0000256" key="8">
    <source>
        <dbReference type="ARBA" id="ARBA00023251"/>
    </source>
</evidence>
<dbReference type="CDD" id="cd05150">
    <property type="entry name" value="APH"/>
    <property type="match status" value="1"/>
</dbReference>
<dbReference type="EMBL" id="CP039690">
    <property type="protein sequence ID" value="QCI63582.1"/>
    <property type="molecule type" value="Genomic_DNA"/>
</dbReference>
<evidence type="ECO:0000313" key="14">
    <source>
        <dbReference type="EMBL" id="QCI63582.1"/>
    </source>
</evidence>
<feature type="binding site" evidence="12">
    <location>
        <position position="196"/>
    </location>
    <ligand>
        <name>Mg(2+)</name>
        <dbReference type="ChEBI" id="CHEBI:18420"/>
    </ligand>
</feature>
<name>A0A4D7B5S2_9HYPH</name>
<dbReference type="InterPro" id="IPR002575">
    <property type="entry name" value="Aminoglycoside_PTrfase"/>
</dbReference>
<dbReference type="NCBIfam" id="NF032898">
    <property type="entry name" value="APH_3p_II"/>
    <property type="match status" value="1"/>
</dbReference>
<feature type="active site" description="Proton acceptor" evidence="11">
    <location>
        <position position="191"/>
    </location>
</feature>
<keyword evidence="12" id="KW-0460">Magnesium</keyword>
<reference evidence="14 15" key="1">
    <citation type="submission" date="2019-04" db="EMBL/GenBank/DDBJ databases">
        <title>Phreatobacter aquaticus sp. nov.</title>
        <authorList>
            <person name="Choi A."/>
        </authorList>
    </citation>
    <scope>NUCLEOTIDE SEQUENCE [LARGE SCALE GENOMIC DNA]</scope>
    <source>
        <strain evidence="14 15">KCTC 52518</strain>
    </source>
</reference>
<evidence type="ECO:0000256" key="4">
    <source>
        <dbReference type="ARBA" id="ARBA00022679"/>
    </source>
</evidence>
<keyword evidence="6 10" id="KW-0418">Kinase</keyword>
<keyword evidence="8 10" id="KW-0046">Antibiotic resistance</keyword>
<evidence type="ECO:0000259" key="13">
    <source>
        <dbReference type="Pfam" id="PF01636"/>
    </source>
</evidence>
<protein>
    <recommendedName>
        <fullName evidence="3">Aminoglycoside 3'-phosphotransferase</fullName>
        <ecNumber evidence="2">2.7.1.95</ecNumber>
    </recommendedName>
</protein>
<comment type="catalytic activity">
    <reaction evidence="9">
        <text>kanamycin A + ATP = kanamycin 3'-phosphate + ADP + H(+)</text>
        <dbReference type="Rhea" id="RHEA:24256"/>
        <dbReference type="ChEBI" id="CHEBI:15378"/>
        <dbReference type="ChEBI" id="CHEBI:30616"/>
        <dbReference type="ChEBI" id="CHEBI:57909"/>
        <dbReference type="ChEBI" id="CHEBI:58214"/>
        <dbReference type="ChEBI" id="CHEBI:456216"/>
        <dbReference type="EC" id="2.7.1.95"/>
    </reaction>
</comment>
<dbReference type="SUPFAM" id="SSF56112">
    <property type="entry name" value="Protein kinase-like (PK-like)"/>
    <property type="match status" value="1"/>
</dbReference>
<dbReference type="InterPro" id="IPR051678">
    <property type="entry name" value="AGP_Transferase"/>
</dbReference>
<evidence type="ECO:0000256" key="5">
    <source>
        <dbReference type="ARBA" id="ARBA00022741"/>
    </source>
</evidence>
<evidence type="ECO:0000313" key="15">
    <source>
        <dbReference type="Proteomes" id="UP000298781"/>
    </source>
</evidence>
<keyword evidence="4 10" id="KW-0808">Transferase</keyword>
<proteinExistence type="inferred from homology"/>
<feature type="binding site" evidence="12">
    <location>
        <position position="209"/>
    </location>
    <ligand>
        <name>Mg(2+)</name>
        <dbReference type="ChEBI" id="CHEBI:18420"/>
    </ligand>
</feature>
<evidence type="ECO:0000256" key="7">
    <source>
        <dbReference type="ARBA" id="ARBA00022840"/>
    </source>
</evidence>
<dbReference type="InterPro" id="IPR011009">
    <property type="entry name" value="Kinase-like_dom_sf"/>
</dbReference>
<dbReference type="KEGG" id="pstg:E8M01_04605"/>
<dbReference type="GO" id="GO:0046872">
    <property type="term" value="F:metal ion binding"/>
    <property type="evidence" value="ECO:0007669"/>
    <property type="project" value="UniProtKB-KW"/>
</dbReference>
<dbReference type="EC" id="2.7.1.95" evidence="2"/>
<dbReference type="GO" id="GO:0005524">
    <property type="term" value="F:ATP binding"/>
    <property type="evidence" value="ECO:0007669"/>
    <property type="project" value="UniProtKB-KW"/>
</dbReference>
<dbReference type="GO" id="GO:0008910">
    <property type="term" value="F:kanamycin kinase activity"/>
    <property type="evidence" value="ECO:0007669"/>
    <property type="project" value="UniProtKB-EC"/>
</dbReference>
<dbReference type="PIRSF" id="PIRSF000706">
    <property type="entry name" value="Kanamycin_kin"/>
    <property type="match status" value="1"/>
</dbReference>
<feature type="domain" description="Aminoglycoside phosphotransferase" evidence="13">
    <location>
        <begin position="30"/>
        <end position="256"/>
    </location>
</feature>
<evidence type="ECO:0000256" key="10">
    <source>
        <dbReference type="PIRNR" id="PIRNR000706"/>
    </source>
</evidence>
<evidence type="ECO:0000256" key="9">
    <source>
        <dbReference type="ARBA" id="ARBA00048925"/>
    </source>
</evidence>
<dbReference type="PANTHER" id="PTHR21310">
    <property type="entry name" value="AMINOGLYCOSIDE PHOSPHOTRANSFERASE-RELATED-RELATED"/>
    <property type="match status" value="1"/>
</dbReference>
<dbReference type="Gene3D" id="3.90.1200.10">
    <property type="match status" value="1"/>
</dbReference>
<dbReference type="Gene3D" id="3.30.200.20">
    <property type="entry name" value="Phosphorylase Kinase, domain 1"/>
    <property type="match status" value="1"/>
</dbReference>
<evidence type="ECO:0000256" key="3">
    <source>
        <dbReference type="ARBA" id="ARBA00017903"/>
    </source>
</evidence>
<keyword evidence="12" id="KW-0479">Metal-binding</keyword>
<dbReference type="RefSeq" id="WP_136959039.1">
    <property type="nucleotide sequence ID" value="NZ_CP039690.1"/>
</dbReference>
<dbReference type="InterPro" id="IPR024165">
    <property type="entry name" value="Kan/Strep_kinase"/>
</dbReference>
<keyword evidence="7 10" id="KW-0067">ATP-binding</keyword>
<evidence type="ECO:0000256" key="12">
    <source>
        <dbReference type="PIRSR" id="PIRSR000706-2"/>
    </source>
</evidence>
<keyword evidence="5 10" id="KW-0547">Nucleotide-binding</keyword>
<evidence type="ECO:0000256" key="2">
    <source>
        <dbReference type="ARBA" id="ARBA00012193"/>
    </source>
</evidence>
<evidence type="ECO:0000256" key="6">
    <source>
        <dbReference type="ARBA" id="ARBA00022777"/>
    </source>
</evidence>
<dbReference type="AlphaFoldDB" id="A0A4D7B5S2"/>
<dbReference type="PANTHER" id="PTHR21310:SF41">
    <property type="entry name" value="3'-PHOSPHOTRANSFERASE, PUTATIVE-RELATED"/>
    <property type="match status" value="1"/>
</dbReference>
<keyword evidence="15" id="KW-1185">Reference proteome</keyword>
<sequence length="265" mass="29004">MPEADIVQPTIPPAWAERLGDYAWLPQTIGRSDAAVFRLEAGGRPILFAKAEAIRPLAELPGEIARLGWLATRGVACPRVLGTHEHAGWHWLLMSALPGPDLASAADMPPARRVEIAAGALRRLHGLDTADCPFDHRLDHRLAAARARMAAGLVDETDFDDERLGRPLPDLYRQLIADRPPSEMLVVTHGDACLPNLIAGETGFAGFIDCGRLGLADRYQDLALASWSITYNLGAAWVAPFFGHYGLPEPDPARLAYYRLLDEFF</sequence>
<dbReference type="GO" id="GO:0046677">
    <property type="term" value="P:response to antibiotic"/>
    <property type="evidence" value="ECO:0007669"/>
    <property type="project" value="UniProtKB-KW"/>
</dbReference>
<dbReference type="Pfam" id="PF01636">
    <property type="entry name" value="APH"/>
    <property type="match status" value="1"/>
</dbReference>
<organism evidence="14 15">
    <name type="scientific">Phreatobacter stygius</name>
    <dbReference type="NCBI Taxonomy" id="1940610"/>
    <lineage>
        <taxon>Bacteria</taxon>
        <taxon>Pseudomonadati</taxon>
        <taxon>Pseudomonadota</taxon>
        <taxon>Alphaproteobacteria</taxon>
        <taxon>Hyphomicrobiales</taxon>
        <taxon>Phreatobacteraceae</taxon>
        <taxon>Phreatobacter</taxon>
    </lineage>
</organism>
<accession>A0A4D7B5S2</accession>
<dbReference type="NCBIfam" id="NF033068">
    <property type="entry name" value="APH_3p"/>
    <property type="match status" value="1"/>
</dbReference>
<evidence type="ECO:0000256" key="1">
    <source>
        <dbReference type="ARBA" id="ARBA00006219"/>
    </source>
</evidence>
<dbReference type="OrthoDB" id="3806873at2"/>
<gene>
    <name evidence="14" type="ORF">E8M01_04605</name>
</gene>